<feature type="transmembrane region" description="Helical" evidence="6">
    <location>
        <begin position="54"/>
        <end position="83"/>
    </location>
</feature>
<keyword evidence="3 6" id="KW-0812">Transmembrane</keyword>
<dbReference type="OrthoDB" id="9812980at2"/>
<feature type="transmembrane region" description="Helical" evidence="6">
    <location>
        <begin position="171"/>
        <end position="192"/>
    </location>
</feature>
<evidence type="ECO:0000313" key="9">
    <source>
        <dbReference type="Proteomes" id="UP000003011"/>
    </source>
</evidence>
<evidence type="ECO:0000256" key="1">
    <source>
        <dbReference type="ARBA" id="ARBA00004651"/>
    </source>
</evidence>
<dbReference type="Proteomes" id="UP000003011">
    <property type="component" value="Unassembled WGS sequence"/>
</dbReference>
<dbReference type="EMBL" id="ACZL01000032">
    <property type="protein sequence ID" value="EHI54911.1"/>
    <property type="molecule type" value="Genomic_DNA"/>
</dbReference>
<dbReference type="PATRIC" id="fig|679200.3.peg.2033"/>
<evidence type="ECO:0000256" key="6">
    <source>
        <dbReference type="RuleBase" id="RU366058"/>
    </source>
</evidence>
<evidence type="ECO:0000256" key="3">
    <source>
        <dbReference type="ARBA" id="ARBA00022692"/>
    </source>
</evidence>
<comment type="similarity">
    <text evidence="6">Belongs to the TVP38/TMEM64 family.</text>
</comment>
<evidence type="ECO:0000313" key="8">
    <source>
        <dbReference type="EMBL" id="EHI54911.1"/>
    </source>
</evidence>
<keyword evidence="4 6" id="KW-1133">Transmembrane helix</keyword>
<dbReference type="STRING" id="679200.HMPREF9333_01924"/>
<feature type="transmembrane region" description="Helical" evidence="6">
    <location>
        <begin position="90"/>
        <end position="111"/>
    </location>
</feature>
<keyword evidence="2 6" id="KW-1003">Cell membrane</keyword>
<accession>G5GK33</accession>
<name>G5GK33_9FIRM</name>
<gene>
    <name evidence="8" type="ORF">HMPREF9333_01924</name>
</gene>
<keyword evidence="9" id="KW-1185">Reference proteome</keyword>
<feature type="transmembrane region" description="Helical" evidence="6">
    <location>
        <begin position="198"/>
        <end position="218"/>
    </location>
</feature>
<evidence type="ECO:0000256" key="4">
    <source>
        <dbReference type="ARBA" id="ARBA00022989"/>
    </source>
</evidence>
<evidence type="ECO:0000256" key="5">
    <source>
        <dbReference type="ARBA" id="ARBA00023136"/>
    </source>
</evidence>
<evidence type="ECO:0000259" key="7">
    <source>
        <dbReference type="Pfam" id="PF09335"/>
    </source>
</evidence>
<comment type="subcellular location">
    <subcellularLocation>
        <location evidence="1 6">Cell membrane</location>
        <topology evidence="1 6">Multi-pass membrane protein</topology>
    </subcellularLocation>
</comment>
<sequence length="242" mass="27007">MKILFKNKRLCIFVFLTGVLILLNHRFGWSKYMADTENLEFLKEAVKNNLLEALLIYTVLTVISSVLLAVPGITFAVIAGVVFGPVLGTFACTVAATAGAVAAFIAGRFFLKDLIKPLAVKNKYLKEWLFSENKNKDFFILMLTRLVPLFPYNLQNFAYGTTDMKLGKYTLGTFIFILPGTAMYTVGAAGIADAKNRVFYISTAIVIAIFVFSAAYMLKKHYILTDKTSPESKLFEDKKIET</sequence>
<dbReference type="Pfam" id="PF09335">
    <property type="entry name" value="VTT_dom"/>
    <property type="match status" value="1"/>
</dbReference>
<feature type="domain" description="VTT" evidence="7">
    <location>
        <begin position="70"/>
        <end position="186"/>
    </location>
</feature>
<dbReference type="InterPro" id="IPR015414">
    <property type="entry name" value="TMEM64"/>
</dbReference>
<dbReference type="AlphaFoldDB" id="G5GK33"/>
<dbReference type="eggNOG" id="COG0398">
    <property type="taxonomic scope" value="Bacteria"/>
</dbReference>
<dbReference type="PANTHER" id="PTHR12677:SF59">
    <property type="entry name" value="GOLGI APPARATUS MEMBRANE PROTEIN TVP38-RELATED"/>
    <property type="match status" value="1"/>
</dbReference>
<protein>
    <recommendedName>
        <fullName evidence="6">TVP38/TMEM64 family membrane protein</fullName>
    </recommendedName>
</protein>
<comment type="caution">
    <text evidence="8">The sequence shown here is derived from an EMBL/GenBank/DDBJ whole genome shotgun (WGS) entry which is preliminary data.</text>
</comment>
<comment type="caution">
    <text evidence="6">Lacks conserved residue(s) required for the propagation of feature annotation.</text>
</comment>
<dbReference type="RefSeq" id="WP_005541740.1">
    <property type="nucleotide sequence ID" value="NZ_JH378837.1"/>
</dbReference>
<dbReference type="InterPro" id="IPR032816">
    <property type="entry name" value="VTT_dom"/>
</dbReference>
<dbReference type="PANTHER" id="PTHR12677">
    <property type="entry name" value="GOLGI APPARATUS MEMBRANE PROTEIN TVP38-RELATED"/>
    <property type="match status" value="1"/>
</dbReference>
<dbReference type="HOGENOM" id="CLU_038944_7_1_9"/>
<reference evidence="8 9" key="1">
    <citation type="submission" date="2011-08" db="EMBL/GenBank/DDBJ databases">
        <title>The Genome Sequence of Johnsonella ignava ATCC 51276.</title>
        <authorList>
            <consortium name="The Broad Institute Genome Sequencing Platform"/>
            <person name="Earl A."/>
            <person name="Ward D."/>
            <person name="Feldgarden M."/>
            <person name="Gevers D."/>
            <person name="Izard J."/>
            <person name="Blanton J.M."/>
            <person name="Baranova O.V."/>
            <person name="Dewhirst F.E."/>
            <person name="Young S.K."/>
            <person name="Zeng Q."/>
            <person name="Gargeya S."/>
            <person name="Fitzgerald M."/>
            <person name="Haas B."/>
            <person name="Abouelleil A."/>
            <person name="Alvarado L."/>
            <person name="Arachchi H.M."/>
            <person name="Berlin A."/>
            <person name="Brown A."/>
            <person name="Chapman S.B."/>
            <person name="Chen Z."/>
            <person name="Dunbar C."/>
            <person name="Freedman E."/>
            <person name="Gearin G."/>
            <person name="Gellesch M."/>
            <person name="Goldberg J."/>
            <person name="Griggs A."/>
            <person name="Gujja S."/>
            <person name="Heiman D."/>
            <person name="Howarth C."/>
            <person name="Larson L."/>
            <person name="Lui A."/>
            <person name="MacDonald P.J.P."/>
            <person name="Montmayeur A."/>
            <person name="Murphy C."/>
            <person name="Neiman D."/>
            <person name="Pearson M."/>
            <person name="Priest M."/>
            <person name="Roberts A."/>
            <person name="Saif S."/>
            <person name="Shea T."/>
            <person name="Shenoy N."/>
            <person name="Sisk P."/>
            <person name="Stolte C."/>
            <person name="Sykes S."/>
            <person name="Wortman J."/>
            <person name="Nusbaum C."/>
            <person name="Birren B."/>
        </authorList>
    </citation>
    <scope>NUCLEOTIDE SEQUENCE [LARGE SCALE GENOMIC DNA]</scope>
    <source>
        <strain evidence="8 9">ATCC 51276</strain>
    </source>
</reference>
<organism evidence="8 9">
    <name type="scientific">Johnsonella ignava ATCC 51276</name>
    <dbReference type="NCBI Taxonomy" id="679200"/>
    <lineage>
        <taxon>Bacteria</taxon>
        <taxon>Bacillati</taxon>
        <taxon>Bacillota</taxon>
        <taxon>Clostridia</taxon>
        <taxon>Lachnospirales</taxon>
        <taxon>Lachnospiraceae</taxon>
        <taxon>Johnsonella</taxon>
    </lineage>
</organism>
<dbReference type="GO" id="GO:0005886">
    <property type="term" value="C:plasma membrane"/>
    <property type="evidence" value="ECO:0007669"/>
    <property type="project" value="UniProtKB-SubCell"/>
</dbReference>
<proteinExistence type="inferred from homology"/>
<evidence type="ECO:0000256" key="2">
    <source>
        <dbReference type="ARBA" id="ARBA00022475"/>
    </source>
</evidence>
<keyword evidence="5 6" id="KW-0472">Membrane</keyword>